<reference evidence="2" key="1">
    <citation type="submission" date="2020-08" db="EMBL/GenBank/DDBJ databases">
        <title>Novel species isolated from subtropical streams in China.</title>
        <authorList>
            <person name="Lu H."/>
        </authorList>
    </citation>
    <scope>NUCLEOTIDE SEQUENCE</scope>
    <source>
        <strain evidence="2">LX22W</strain>
    </source>
</reference>
<dbReference type="EMBL" id="JACOFZ010000003">
    <property type="protein sequence ID" value="MBC3881889.1"/>
    <property type="molecule type" value="Genomic_DNA"/>
</dbReference>
<protein>
    <submittedName>
        <fullName evidence="2">Uncharacterized protein</fullName>
    </submittedName>
</protein>
<proteinExistence type="predicted"/>
<keyword evidence="1" id="KW-0812">Transmembrane</keyword>
<keyword evidence="1" id="KW-0472">Membrane</keyword>
<evidence type="ECO:0000313" key="3">
    <source>
        <dbReference type="Proteomes" id="UP000627446"/>
    </source>
</evidence>
<feature type="transmembrane region" description="Helical" evidence="1">
    <location>
        <begin position="69"/>
        <end position="90"/>
    </location>
</feature>
<keyword evidence="3" id="KW-1185">Reference proteome</keyword>
<feature type="transmembrane region" description="Helical" evidence="1">
    <location>
        <begin position="147"/>
        <end position="164"/>
    </location>
</feature>
<gene>
    <name evidence="2" type="ORF">H8K36_10920</name>
</gene>
<dbReference type="RefSeq" id="WP_186916453.1">
    <property type="nucleotide sequence ID" value="NZ_JACOFZ010000003.1"/>
</dbReference>
<evidence type="ECO:0000256" key="1">
    <source>
        <dbReference type="SAM" id="Phobius"/>
    </source>
</evidence>
<dbReference type="Proteomes" id="UP000627446">
    <property type="component" value="Unassembled WGS sequence"/>
</dbReference>
<feature type="transmembrane region" description="Helical" evidence="1">
    <location>
        <begin position="121"/>
        <end position="141"/>
    </location>
</feature>
<dbReference type="AlphaFoldDB" id="A0A923HV57"/>
<feature type="transmembrane region" description="Helical" evidence="1">
    <location>
        <begin position="43"/>
        <end position="63"/>
    </location>
</feature>
<name>A0A923HV57_9BURK</name>
<organism evidence="2 3">
    <name type="scientific">Undibacterium nitidum</name>
    <dbReference type="NCBI Taxonomy" id="2762298"/>
    <lineage>
        <taxon>Bacteria</taxon>
        <taxon>Pseudomonadati</taxon>
        <taxon>Pseudomonadota</taxon>
        <taxon>Betaproteobacteria</taxon>
        <taxon>Burkholderiales</taxon>
        <taxon>Oxalobacteraceae</taxon>
        <taxon>Undibacterium</taxon>
    </lineage>
</organism>
<comment type="caution">
    <text evidence="2">The sequence shown here is derived from an EMBL/GenBank/DDBJ whole genome shotgun (WGS) entry which is preliminary data.</text>
</comment>
<accession>A0A923HV57</accession>
<sequence>MKIIDVSSNMLFFHAEDGRYIFQPWGKFGGCYQLTEKQRIVRAVANLLYYFLLFGVLISYIGPDLLNKKLLIAFVLLMVLHQFLLCLYTLGLTKTEAPERPSQEYRQKLGKINAEAMGKSFLWFRFIGALAFIGLGVLIGFVLGKLFLSFLAVTFFGFCAVRIFRQIKRLES</sequence>
<keyword evidence="1" id="KW-1133">Transmembrane helix</keyword>
<evidence type="ECO:0000313" key="2">
    <source>
        <dbReference type="EMBL" id="MBC3881889.1"/>
    </source>
</evidence>